<reference evidence="2" key="1">
    <citation type="journal article" date="2020" name="J Insects Food Feed">
        <title>The yellow mealworm (Tenebrio molitor) genome: a resource for the emerging insects as food and feed industry.</title>
        <authorList>
            <person name="Eriksson T."/>
            <person name="Andere A."/>
            <person name="Kelstrup H."/>
            <person name="Emery V."/>
            <person name="Picard C."/>
        </authorList>
    </citation>
    <scope>NUCLEOTIDE SEQUENCE</scope>
    <source>
        <strain evidence="2">Stoneville</strain>
        <tissue evidence="2">Whole head</tissue>
    </source>
</reference>
<dbReference type="Pfam" id="PF00665">
    <property type="entry name" value="rve"/>
    <property type="match status" value="1"/>
</dbReference>
<reference evidence="2" key="2">
    <citation type="submission" date="2021-08" db="EMBL/GenBank/DDBJ databases">
        <authorList>
            <person name="Eriksson T."/>
        </authorList>
    </citation>
    <scope>NUCLEOTIDE SEQUENCE</scope>
    <source>
        <strain evidence="2">Stoneville</strain>
        <tissue evidence="2">Whole head</tissue>
    </source>
</reference>
<dbReference type="PANTHER" id="PTHR42648:SF28">
    <property type="entry name" value="TRANSPOSON-ENCODED PROTEIN WITH RIBONUCLEASE H-LIKE AND RETROVIRUS ZINC FINGER-LIKE DOMAINS"/>
    <property type="match status" value="1"/>
</dbReference>
<keyword evidence="3" id="KW-1185">Reference proteome</keyword>
<dbReference type="InterPro" id="IPR025724">
    <property type="entry name" value="GAG-pre-integrase_dom"/>
</dbReference>
<dbReference type="PROSITE" id="PS50994">
    <property type="entry name" value="INTEGRASE"/>
    <property type="match status" value="1"/>
</dbReference>
<dbReference type="InterPro" id="IPR012337">
    <property type="entry name" value="RNaseH-like_sf"/>
</dbReference>
<gene>
    <name evidence="2" type="ORF">GEV33_001600</name>
</gene>
<dbReference type="AlphaFoldDB" id="A0A8J6HSW6"/>
<evidence type="ECO:0000313" key="2">
    <source>
        <dbReference type="EMBL" id="KAH0821191.1"/>
    </source>
</evidence>
<dbReference type="InterPro" id="IPR036397">
    <property type="entry name" value="RNaseH_sf"/>
</dbReference>
<evidence type="ECO:0000259" key="1">
    <source>
        <dbReference type="PROSITE" id="PS50994"/>
    </source>
</evidence>
<feature type="domain" description="Integrase catalytic" evidence="1">
    <location>
        <begin position="100"/>
        <end position="283"/>
    </location>
</feature>
<dbReference type="SUPFAM" id="SSF53098">
    <property type="entry name" value="Ribonuclease H-like"/>
    <property type="match status" value="1"/>
</dbReference>
<sequence length="346" mass="40464">MTEHGFEVIFRRNEAIVTNPDTGENVIVARRDKDMYYIDELSEESRVSQISMSLQKWHERFGHLNEKDLKNIIRKQKVDGIDIKADEALPVCETCVKGKQTRKPFTRSVSQSTELLELVHTDVCGPMRVNSLAGSRYFVTFIDDKSRWCEIYFMKKKSEVIEKFKEYKCLVEKKTERKIKTVRSDKGTEYTSHYLEDFLKQEGIRHELTVEYTSQQNGVAERKNRSLVETARCLMIQSGLSASFWAEAILTANHIRNRCPSRSLGAISESLVQQPLHLIKRLERENLTQDRKNAFLSDTRYNRRHIDFGIQKQEKLFEAETLRLQDVIKQKMILLISSTKKFSRKT</sequence>
<dbReference type="PANTHER" id="PTHR42648">
    <property type="entry name" value="TRANSPOSASE, PUTATIVE-RELATED"/>
    <property type="match status" value="1"/>
</dbReference>
<accession>A0A8J6HSW6</accession>
<dbReference type="GO" id="GO:0015074">
    <property type="term" value="P:DNA integration"/>
    <property type="evidence" value="ECO:0007669"/>
    <property type="project" value="InterPro"/>
</dbReference>
<dbReference type="InterPro" id="IPR001584">
    <property type="entry name" value="Integrase_cat-core"/>
</dbReference>
<name>A0A8J6HSW6_TENMO</name>
<proteinExistence type="predicted"/>
<organism evidence="2 3">
    <name type="scientific">Tenebrio molitor</name>
    <name type="common">Yellow mealworm beetle</name>
    <dbReference type="NCBI Taxonomy" id="7067"/>
    <lineage>
        <taxon>Eukaryota</taxon>
        <taxon>Metazoa</taxon>
        <taxon>Ecdysozoa</taxon>
        <taxon>Arthropoda</taxon>
        <taxon>Hexapoda</taxon>
        <taxon>Insecta</taxon>
        <taxon>Pterygota</taxon>
        <taxon>Neoptera</taxon>
        <taxon>Endopterygota</taxon>
        <taxon>Coleoptera</taxon>
        <taxon>Polyphaga</taxon>
        <taxon>Cucujiformia</taxon>
        <taxon>Tenebrionidae</taxon>
        <taxon>Tenebrio</taxon>
    </lineage>
</organism>
<dbReference type="InterPro" id="IPR039537">
    <property type="entry name" value="Retrotran_Ty1/copia-like"/>
</dbReference>
<dbReference type="GO" id="GO:0003676">
    <property type="term" value="F:nucleic acid binding"/>
    <property type="evidence" value="ECO:0007669"/>
    <property type="project" value="InterPro"/>
</dbReference>
<evidence type="ECO:0000313" key="3">
    <source>
        <dbReference type="Proteomes" id="UP000719412"/>
    </source>
</evidence>
<dbReference type="Gene3D" id="3.30.420.10">
    <property type="entry name" value="Ribonuclease H-like superfamily/Ribonuclease H"/>
    <property type="match status" value="1"/>
</dbReference>
<protein>
    <recommendedName>
        <fullName evidence="1">Integrase catalytic domain-containing protein</fullName>
    </recommendedName>
</protein>
<dbReference type="Pfam" id="PF13976">
    <property type="entry name" value="gag_pre-integrs"/>
    <property type="match status" value="1"/>
</dbReference>
<dbReference type="EMBL" id="JABDTM020009098">
    <property type="protein sequence ID" value="KAH0821191.1"/>
    <property type="molecule type" value="Genomic_DNA"/>
</dbReference>
<comment type="caution">
    <text evidence="2">The sequence shown here is derived from an EMBL/GenBank/DDBJ whole genome shotgun (WGS) entry which is preliminary data.</text>
</comment>
<dbReference type="Proteomes" id="UP000719412">
    <property type="component" value="Unassembled WGS sequence"/>
</dbReference>